<evidence type="ECO:0000313" key="2">
    <source>
        <dbReference type="Proteomes" id="UP001193680"/>
    </source>
</evidence>
<gene>
    <name evidence="1" type="ORF">H8792_005490</name>
</gene>
<dbReference type="Proteomes" id="UP001193680">
    <property type="component" value="Unassembled WGS sequence"/>
</dbReference>
<protein>
    <submittedName>
        <fullName evidence="1">Uncharacterized protein</fullName>
    </submittedName>
</protein>
<reference evidence="1 2" key="2">
    <citation type="submission" date="2020-11" db="EMBL/GenBank/DDBJ databases">
        <title>Sulfur oxidizing isolate from Hospital Hole Sinkhole.</title>
        <authorList>
            <person name="Scott K.M."/>
        </authorList>
    </citation>
    <scope>NUCLEOTIDE SEQUENCE [LARGE SCALE GENOMIC DNA]</scope>
    <source>
        <strain evidence="1 2">HH1</strain>
    </source>
</reference>
<dbReference type="RefSeq" id="WP_185977934.1">
    <property type="nucleotide sequence ID" value="NZ_JACBGI020000007.1"/>
</dbReference>
<reference evidence="1 2" key="1">
    <citation type="submission" date="2020-06" db="EMBL/GenBank/DDBJ databases">
        <authorList>
            <person name="Scott K."/>
        </authorList>
    </citation>
    <scope>NUCLEOTIDE SEQUENCE [LARGE SCALE GENOMIC DNA]</scope>
    <source>
        <strain evidence="1 2">HH1</strain>
    </source>
</reference>
<dbReference type="EMBL" id="JACBGI020000007">
    <property type="protein sequence ID" value="MBF6057790.1"/>
    <property type="molecule type" value="Genomic_DNA"/>
</dbReference>
<comment type="caution">
    <text evidence="1">The sequence shown here is derived from an EMBL/GenBank/DDBJ whole genome shotgun (WGS) entry which is preliminary data.</text>
</comment>
<accession>A0ABS0BVI7</accession>
<proteinExistence type="predicted"/>
<organism evidence="1 2">
    <name type="scientific">Thiomicrorhabdus heinhorstiae</name>
    <dbReference type="NCBI Taxonomy" id="2748010"/>
    <lineage>
        <taxon>Bacteria</taxon>
        <taxon>Pseudomonadati</taxon>
        <taxon>Pseudomonadota</taxon>
        <taxon>Gammaproteobacteria</taxon>
        <taxon>Thiotrichales</taxon>
        <taxon>Piscirickettsiaceae</taxon>
        <taxon>Thiomicrorhabdus</taxon>
    </lineage>
</organism>
<keyword evidence="2" id="KW-1185">Reference proteome</keyword>
<name>A0ABS0BVI7_9GAMM</name>
<evidence type="ECO:0000313" key="1">
    <source>
        <dbReference type="EMBL" id="MBF6057790.1"/>
    </source>
</evidence>
<sequence length="388" mass="44504">MSNAISATIDLRQKQLARHCFWDEAEQCLWIDARKLFPKIGVVAVPGWDAMLMDSQPIPDYPPFFKVLAWANLSQLSSWRKQIPSWVQESCLLFPSHQLRLLHFAGKYPQILELLDHAPMLAWRLVSSRLSEADIVALLAGKRSQLAAQVGWPGKEETVKFLRNLRLRLVNPQIAEQIDVCLLDERRLHALQSLPRINSMALALAARFPEMIGCRLHHALAQLPCRPMQCQSMIALLEDAYCLAEQMQLPKEEVALIGTSRYLIDVEKLYRRWMELWLDQQTEGVSELHLSTEPKVIASKGEMLALSTLLQHAFWTDWPEENCETRILVAWRDEDGYWGAWIEPHLQTGGAEPQIIRIRGEDNCLAQAKQLSTLHLWLTSRLPRQTDA</sequence>